<accession>A0A7J6MX85</accession>
<feature type="region of interest" description="Disordered" evidence="3">
    <location>
        <begin position="445"/>
        <end position="506"/>
    </location>
</feature>
<dbReference type="PANTHER" id="PTHR18806">
    <property type="entry name" value="RBM25 PROTEIN"/>
    <property type="match status" value="1"/>
</dbReference>
<organism evidence="6 7">
    <name type="scientific">Perkinsus olseni</name>
    <name type="common">Perkinsus atlanticus</name>
    <dbReference type="NCBI Taxonomy" id="32597"/>
    <lineage>
        <taxon>Eukaryota</taxon>
        <taxon>Sar</taxon>
        <taxon>Alveolata</taxon>
        <taxon>Perkinsozoa</taxon>
        <taxon>Perkinsea</taxon>
        <taxon>Perkinsida</taxon>
        <taxon>Perkinsidae</taxon>
        <taxon>Perkinsus</taxon>
    </lineage>
</organism>
<proteinExistence type="predicted"/>
<dbReference type="GO" id="GO:0006397">
    <property type="term" value="P:mRNA processing"/>
    <property type="evidence" value="ECO:0007669"/>
    <property type="project" value="UniProtKB-KW"/>
</dbReference>
<feature type="region of interest" description="Disordered" evidence="3">
    <location>
        <begin position="1"/>
        <end position="79"/>
    </location>
</feature>
<evidence type="ECO:0000256" key="3">
    <source>
        <dbReference type="SAM" id="MobiDB-lite"/>
    </source>
</evidence>
<evidence type="ECO:0000313" key="6">
    <source>
        <dbReference type="EMBL" id="KAF4675840.1"/>
    </source>
</evidence>
<evidence type="ECO:0000259" key="4">
    <source>
        <dbReference type="PROSITE" id="PS50102"/>
    </source>
</evidence>
<dbReference type="GO" id="GO:0003723">
    <property type="term" value="F:RNA binding"/>
    <property type="evidence" value="ECO:0007669"/>
    <property type="project" value="UniProtKB-UniRule"/>
</dbReference>
<feature type="compositionally biased region" description="Basic residues" evidence="3">
    <location>
        <begin position="851"/>
        <end position="872"/>
    </location>
</feature>
<dbReference type="Gene3D" id="1.20.1390.10">
    <property type="entry name" value="PWI domain"/>
    <property type="match status" value="1"/>
</dbReference>
<dbReference type="SMART" id="SM00360">
    <property type="entry name" value="RRM"/>
    <property type="match status" value="1"/>
</dbReference>
<feature type="region of interest" description="Disordered" evidence="3">
    <location>
        <begin position="349"/>
        <end position="433"/>
    </location>
</feature>
<feature type="compositionally biased region" description="Pro residues" evidence="3">
    <location>
        <begin position="42"/>
        <end position="61"/>
    </location>
</feature>
<dbReference type="PROSITE" id="PS50102">
    <property type="entry name" value="RRM"/>
    <property type="match status" value="1"/>
</dbReference>
<dbReference type="InterPro" id="IPR012677">
    <property type="entry name" value="Nucleotide-bd_a/b_plait_sf"/>
</dbReference>
<dbReference type="PANTHER" id="PTHR18806:SF4">
    <property type="entry name" value="RNA-BINDING PROTEIN 25"/>
    <property type="match status" value="1"/>
</dbReference>
<dbReference type="InterPro" id="IPR034268">
    <property type="entry name" value="RBM25_RRM"/>
</dbReference>
<dbReference type="SMART" id="SM00311">
    <property type="entry name" value="PWI"/>
    <property type="match status" value="1"/>
</dbReference>
<feature type="domain" description="PWI" evidence="5">
    <location>
        <begin position="523"/>
        <end position="621"/>
    </location>
</feature>
<feature type="compositionally biased region" description="Basic and acidic residues" evidence="3">
    <location>
        <begin position="349"/>
        <end position="376"/>
    </location>
</feature>
<evidence type="ECO:0000259" key="5">
    <source>
        <dbReference type="PROSITE" id="PS51025"/>
    </source>
</evidence>
<sequence length="923" mass="103246">MLPPPPGMGFPPPNPGFGSAPGGFQLPTTDQQQQQQQQQQFLPPPPGGLGPPPGGPSPFPGAPQGGGLPPMPGMMPGMIPGVPPMPMEIPGLPQPPAPPPALFGAMPPAAGNPAAMFPPVLQRPPTPAAPVEGGSSGTTIELKEVRTTIKRETCRAYVGRLCVDISDSVVRKLLDQCGTVVNWSRQVDPSTGKALNFGYCEFADAGGVWRAIELLDGRELGGKSILVKCDERAQKLVDDYTAREDIDIKREKETAAAVEALVTEANKEWKEKLERDKTASSREASRARGDRKSRASSEGRSTREDTGAAVSALSKRYRDSAREMARLRRRADLRESIRKEYKRRKGNWERTEREREIESERQNDEEMQEESERFELIDQDGNPNEGPVRCSRRLDRRREEELDDEDRAKEAREVKEEEEKRRKEEEERKRREEEARRQLLEEMQELRRRKKQSADQRSRMGFGGEPERKSGSSIEKTKEMFAQAKAEDHARQRQVEPPRDPAAKEAALRQSQALLRAMPRSRNEIMDFELDWHALKECDVLRLQLKPWLEKKLTEYFGVMEPRMLNLILERMDAETPVQQCITDLKPFLDDETETFVLKMWKLLIYKHMQICGVPQEPRHDSPPRRSRRSMSMVRALKCIEFPSTIRQQRDDDDGGVKKGGAMRRMSEPTTLRYSVSAMEAAECESTSGETMERGAACSGSSSGSTFSCMVKLASGMSSQSGRAYYGKEEVDDLIDLMECEMESLECDVEYWKTLFNQSQDELNYHKTLVDNLEQEVRKIKADTSASPDDDQPPSLQNSSADRSSVASSCSSGSALSRTFNGSSRTVLSHSAASSRPVSLRSSPSTSPERRRQRAARNKSIRLIRLGRKKSAAQKSVDKGGNSSQGNFLTGAFGLLKRIAGHTSSEKTSPKKSRDRRSSRGSS</sequence>
<dbReference type="Pfam" id="PF00076">
    <property type="entry name" value="RRM_1"/>
    <property type="match status" value="1"/>
</dbReference>
<dbReference type="AlphaFoldDB" id="A0A7J6MX85"/>
<feature type="compositionally biased region" description="Pro residues" evidence="3">
    <location>
        <begin position="1"/>
        <end position="15"/>
    </location>
</feature>
<evidence type="ECO:0000256" key="2">
    <source>
        <dbReference type="PROSITE-ProRule" id="PRU00176"/>
    </source>
</evidence>
<feature type="compositionally biased region" description="Low complexity" evidence="3">
    <location>
        <begin position="834"/>
        <end position="847"/>
    </location>
</feature>
<dbReference type="InterPro" id="IPR000504">
    <property type="entry name" value="RRM_dom"/>
</dbReference>
<dbReference type="SUPFAM" id="SSF101233">
    <property type="entry name" value="PWI domain"/>
    <property type="match status" value="1"/>
</dbReference>
<feature type="region of interest" description="Disordered" evidence="3">
    <location>
        <begin position="781"/>
        <end position="923"/>
    </location>
</feature>
<feature type="region of interest" description="Disordered" evidence="3">
    <location>
        <begin position="272"/>
        <end position="316"/>
    </location>
</feature>
<name>A0A7J6MX85_PEROL</name>
<feature type="compositionally biased region" description="Polar residues" evidence="3">
    <location>
        <begin position="818"/>
        <end position="833"/>
    </location>
</feature>
<feature type="compositionally biased region" description="Basic and acidic residues" evidence="3">
    <location>
        <begin position="392"/>
        <end position="433"/>
    </location>
</feature>
<evidence type="ECO:0000313" key="7">
    <source>
        <dbReference type="Proteomes" id="UP000572268"/>
    </source>
</evidence>
<dbReference type="InterPro" id="IPR002483">
    <property type="entry name" value="PWI_dom"/>
</dbReference>
<feature type="domain" description="RRM" evidence="4">
    <location>
        <begin position="154"/>
        <end position="232"/>
    </location>
</feature>
<dbReference type="InterPro" id="IPR035979">
    <property type="entry name" value="RBD_domain_sf"/>
</dbReference>
<evidence type="ECO:0008006" key="8">
    <source>
        <dbReference type="Google" id="ProtNLM"/>
    </source>
</evidence>
<feature type="compositionally biased region" description="Basic and acidic residues" evidence="3">
    <location>
        <begin position="272"/>
        <end position="306"/>
    </location>
</feature>
<dbReference type="Gene3D" id="3.30.70.330">
    <property type="match status" value="1"/>
</dbReference>
<keyword evidence="1" id="KW-0507">mRNA processing</keyword>
<dbReference type="PROSITE" id="PS51025">
    <property type="entry name" value="PWI"/>
    <property type="match status" value="1"/>
</dbReference>
<dbReference type="InterPro" id="IPR052768">
    <property type="entry name" value="RBM25"/>
</dbReference>
<dbReference type="EMBL" id="JABANN010000009">
    <property type="protein sequence ID" value="KAF4675840.1"/>
    <property type="molecule type" value="Genomic_DNA"/>
</dbReference>
<dbReference type="InterPro" id="IPR036483">
    <property type="entry name" value="PWI_dom_sf"/>
</dbReference>
<feature type="compositionally biased region" description="Low complexity" evidence="3">
    <location>
        <begin position="799"/>
        <end position="817"/>
    </location>
</feature>
<feature type="compositionally biased region" description="Basic and acidic residues" evidence="3">
    <location>
        <begin position="445"/>
        <end position="458"/>
    </location>
</feature>
<comment type="caution">
    <text evidence="6">The sequence shown here is derived from an EMBL/GenBank/DDBJ whole genome shotgun (WGS) entry which is preliminary data.</text>
</comment>
<feature type="compositionally biased region" description="Basic and acidic residues" evidence="3">
    <location>
        <begin position="465"/>
        <end position="506"/>
    </location>
</feature>
<dbReference type="SUPFAM" id="SSF54928">
    <property type="entry name" value="RNA-binding domain, RBD"/>
    <property type="match status" value="1"/>
</dbReference>
<reference evidence="6 7" key="1">
    <citation type="submission" date="2020-04" db="EMBL/GenBank/DDBJ databases">
        <title>Perkinsus olseni comparative genomics.</title>
        <authorList>
            <person name="Bogema D.R."/>
        </authorList>
    </citation>
    <scope>NUCLEOTIDE SEQUENCE [LARGE SCALE GENOMIC DNA]</scope>
    <source>
        <strain evidence="6">ATCC PRA-31</strain>
    </source>
</reference>
<gene>
    <name evidence="6" type="ORF">FOL46_009631</name>
</gene>
<feature type="compositionally biased region" description="Basic residues" evidence="3">
    <location>
        <begin position="910"/>
        <end position="923"/>
    </location>
</feature>
<dbReference type="Pfam" id="PF01480">
    <property type="entry name" value="PWI"/>
    <property type="match status" value="1"/>
</dbReference>
<keyword evidence="2" id="KW-0694">RNA-binding</keyword>
<dbReference type="CDD" id="cd12446">
    <property type="entry name" value="RRM_RBM25"/>
    <property type="match status" value="1"/>
</dbReference>
<evidence type="ECO:0000256" key="1">
    <source>
        <dbReference type="ARBA" id="ARBA00022664"/>
    </source>
</evidence>
<dbReference type="Proteomes" id="UP000572268">
    <property type="component" value="Unassembled WGS sequence"/>
</dbReference>
<protein>
    <recommendedName>
        <fullName evidence="8">RNA-binding protein 25</fullName>
    </recommendedName>
</protein>
<feature type="compositionally biased region" description="Low complexity" evidence="3">
    <location>
        <begin position="16"/>
        <end position="41"/>
    </location>
</feature>